<evidence type="ECO:0000256" key="4">
    <source>
        <dbReference type="ARBA" id="ARBA00022490"/>
    </source>
</evidence>
<name>A0A0S7EAS9_9FLAO</name>
<dbReference type="Gene3D" id="3.40.50.300">
    <property type="entry name" value="P-loop containing nucleotide triphosphate hydrolases"/>
    <property type="match status" value="1"/>
</dbReference>
<dbReference type="KEGG" id="mod:AS202_13420"/>
<dbReference type="eggNOG" id="COG0802">
    <property type="taxonomic scope" value="Bacteria"/>
</dbReference>
<dbReference type="Pfam" id="PF02367">
    <property type="entry name" value="TsaE"/>
    <property type="match status" value="1"/>
</dbReference>
<evidence type="ECO:0000256" key="6">
    <source>
        <dbReference type="ARBA" id="ARBA00022723"/>
    </source>
</evidence>
<organism evidence="11 12">
    <name type="scientific">Myroides odoratimimus</name>
    <dbReference type="NCBI Taxonomy" id="76832"/>
    <lineage>
        <taxon>Bacteria</taxon>
        <taxon>Pseudomonadati</taxon>
        <taxon>Bacteroidota</taxon>
        <taxon>Flavobacteriia</taxon>
        <taxon>Flavobacteriales</taxon>
        <taxon>Flavobacteriaceae</taxon>
        <taxon>Myroides</taxon>
    </lineage>
</organism>
<dbReference type="RefSeq" id="WP_006259052.1">
    <property type="nucleotide sequence ID" value="NZ_BCMQ01000003.1"/>
</dbReference>
<comment type="similarity">
    <text evidence="2">Belongs to the TsaE family.</text>
</comment>
<keyword evidence="9" id="KW-0460">Magnesium</keyword>
<dbReference type="SUPFAM" id="SSF52540">
    <property type="entry name" value="P-loop containing nucleoside triphosphate hydrolases"/>
    <property type="match status" value="1"/>
</dbReference>
<dbReference type="GeneID" id="66975719"/>
<dbReference type="EMBL" id="CP013690">
    <property type="protein sequence ID" value="ALU27091.1"/>
    <property type="molecule type" value="Genomic_DNA"/>
</dbReference>
<dbReference type="GO" id="GO:0005737">
    <property type="term" value="C:cytoplasm"/>
    <property type="evidence" value="ECO:0007669"/>
    <property type="project" value="UniProtKB-SubCell"/>
</dbReference>
<reference evidence="11 12" key="1">
    <citation type="journal article" date="2016" name="J. Zhejiang Univ. Sci. B">
        <title>Antibiotic resistance mechanisms of Myroides sp.</title>
        <authorList>
            <person name="Hu S."/>
            <person name="Yuan S."/>
            <person name="Qu H."/>
            <person name="Jiang T."/>
            <person name="Zhou Y."/>
            <person name="Wang M."/>
            <person name="Ming D."/>
        </authorList>
    </citation>
    <scope>NUCLEOTIDE SEQUENCE [LARGE SCALE GENOMIC DNA]</scope>
    <source>
        <strain evidence="11 12">PR63039</strain>
    </source>
</reference>
<dbReference type="NCBIfam" id="TIGR00150">
    <property type="entry name" value="T6A_YjeE"/>
    <property type="match status" value="1"/>
</dbReference>
<evidence type="ECO:0000256" key="8">
    <source>
        <dbReference type="ARBA" id="ARBA00022840"/>
    </source>
</evidence>
<proteinExistence type="inferred from homology"/>
<evidence type="ECO:0000256" key="2">
    <source>
        <dbReference type="ARBA" id="ARBA00007599"/>
    </source>
</evidence>
<dbReference type="GO" id="GO:0046872">
    <property type="term" value="F:metal ion binding"/>
    <property type="evidence" value="ECO:0007669"/>
    <property type="project" value="UniProtKB-KW"/>
</dbReference>
<dbReference type="GO" id="GO:0002949">
    <property type="term" value="P:tRNA threonylcarbamoyladenosine modification"/>
    <property type="evidence" value="ECO:0007669"/>
    <property type="project" value="InterPro"/>
</dbReference>
<keyword evidence="7" id="KW-0547">Nucleotide-binding</keyword>
<dbReference type="Proteomes" id="UP000069030">
    <property type="component" value="Chromosome"/>
</dbReference>
<evidence type="ECO:0000256" key="1">
    <source>
        <dbReference type="ARBA" id="ARBA00004496"/>
    </source>
</evidence>
<comment type="subcellular location">
    <subcellularLocation>
        <location evidence="1">Cytoplasm</location>
    </subcellularLocation>
</comment>
<sequence length="139" mass="16093">MTEIVFSLNQIQEVATDILSKLKHRIVLFDAQMGAGKTTLIKEISKQLGVEDMTSSPTFSIVNEYHSTTSKDRVYHFDLYRLNSEEEAYDMGMDEYLDSNHWCFIEWPEKTPHIIPDEHATIEISILENGDRKLILNNN</sequence>
<evidence type="ECO:0000256" key="10">
    <source>
        <dbReference type="ARBA" id="ARBA00032441"/>
    </source>
</evidence>
<keyword evidence="5" id="KW-0819">tRNA processing</keyword>
<dbReference type="InterPro" id="IPR003442">
    <property type="entry name" value="T6A_TsaE"/>
</dbReference>
<evidence type="ECO:0000256" key="7">
    <source>
        <dbReference type="ARBA" id="ARBA00022741"/>
    </source>
</evidence>
<evidence type="ECO:0000313" key="11">
    <source>
        <dbReference type="EMBL" id="ALU27091.1"/>
    </source>
</evidence>
<dbReference type="AlphaFoldDB" id="A0A0S7EAS9"/>
<keyword evidence="8" id="KW-0067">ATP-binding</keyword>
<evidence type="ECO:0000256" key="3">
    <source>
        <dbReference type="ARBA" id="ARBA00019010"/>
    </source>
</evidence>
<protein>
    <recommendedName>
        <fullName evidence="3">tRNA threonylcarbamoyladenosine biosynthesis protein TsaE</fullName>
    </recommendedName>
    <alternativeName>
        <fullName evidence="10">t(6)A37 threonylcarbamoyladenosine biosynthesis protein TsaE</fullName>
    </alternativeName>
</protein>
<dbReference type="PANTHER" id="PTHR33540">
    <property type="entry name" value="TRNA THREONYLCARBAMOYLADENOSINE BIOSYNTHESIS PROTEIN TSAE"/>
    <property type="match status" value="1"/>
</dbReference>
<evidence type="ECO:0000256" key="5">
    <source>
        <dbReference type="ARBA" id="ARBA00022694"/>
    </source>
</evidence>
<dbReference type="InterPro" id="IPR027417">
    <property type="entry name" value="P-loop_NTPase"/>
</dbReference>
<dbReference type="GO" id="GO:0005524">
    <property type="term" value="F:ATP binding"/>
    <property type="evidence" value="ECO:0007669"/>
    <property type="project" value="UniProtKB-KW"/>
</dbReference>
<evidence type="ECO:0000313" key="12">
    <source>
        <dbReference type="Proteomes" id="UP000069030"/>
    </source>
</evidence>
<dbReference type="PANTHER" id="PTHR33540:SF2">
    <property type="entry name" value="TRNA THREONYLCARBAMOYLADENOSINE BIOSYNTHESIS PROTEIN TSAE"/>
    <property type="match status" value="1"/>
</dbReference>
<keyword evidence="4" id="KW-0963">Cytoplasm</keyword>
<evidence type="ECO:0000256" key="9">
    <source>
        <dbReference type="ARBA" id="ARBA00022842"/>
    </source>
</evidence>
<keyword evidence="6" id="KW-0479">Metal-binding</keyword>
<accession>A0A0S7EAS9</accession>
<gene>
    <name evidence="11" type="ORF">AS202_13420</name>
</gene>